<evidence type="ECO:0000259" key="3">
    <source>
        <dbReference type="SMART" id="SM00499"/>
    </source>
</evidence>
<feature type="signal peptide" evidence="2">
    <location>
        <begin position="1"/>
        <end position="25"/>
    </location>
</feature>
<protein>
    <recommendedName>
        <fullName evidence="3">Bifunctional inhibitor/plant lipid transfer protein/seed storage helical domain-containing protein</fullName>
    </recommendedName>
</protein>
<evidence type="ECO:0000313" key="5">
    <source>
        <dbReference type="Proteomes" id="UP000000226"/>
    </source>
</evidence>
<reference evidence="5" key="1">
    <citation type="journal article" date="2014" name="Nat. Genet.">
        <title>A reference genome for common bean and genome-wide analysis of dual domestications.</title>
        <authorList>
            <person name="Schmutz J."/>
            <person name="McClean P.E."/>
            <person name="Mamidi S."/>
            <person name="Wu G.A."/>
            <person name="Cannon S.B."/>
            <person name="Grimwood J."/>
            <person name="Jenkins J."/>
            <person name="Shu S."/>
            <person name="Song Q."/>
            <person name="Chavarro C."/>
            <person name="Torres-Torres M."/>
            <person name="Geffroy V."/>
            <person name="Moghaddam S.M."/>
            <person name="Gao D."/>
            <person name="Abernathy B."/>
            <person name="Barry K."/>
            <person name="Blair M."/>
            <person name="Brick M.A."/>
            <person name="Chovatia M."/>
            <person name="Gepts P."/>
            <person name="Goodstein D.M."/>
            <person name="Gonzales M."/>
            <person name="Hellsten U."/>
            <person name="Hyten D.L."/>
            <person name="Jia G."/>
            <person name="Kelly J.D."/>
            <person name="Kudrna D."/>
            <person name="Lee R."/>
            <person name="Richard M.M."/>
            <person name="Miklas P.N."/>
            <person name="Osorno J.M."/>
            <person name="Rodrigues J."/>
            <person name="Thareau V."/>
            <person name="Urrea C.A."/>
            <person name="Wang M."/>
            <person name="Yu Y."/>
            <person name="Zhang M."/>
            <person name="Wing R.A."/>
            <person name="Cregan P.B."/>
            <person name="Rokhsar D.S."/>
            <person name="Jackson S.A."/>
        </authorList>
    </citation>
    <scope>NUCLEOTIDE SEQUENCE [LARGE SCALE GENOMIC DNA]</scope>
    <source>
        <strain evidence="5">cv. G19833</strain>
    </source>
</reference>
<evidence type="ECO:0000256" key="2">
    <source>
        <dbReference type="SAM" id="SignalP"/>
    </source>
</evidence>
<proteinExistence type="inferred from homology"/>
<dbReference type="InterPro" id="IPR027923">
    <property type="entry name" value="Hydrophob_seed_dom"/>
</dbReference>
<dbReference type="InterPro" id="IPR036312">
    <property type="entry name" value="Bifun_inhib/LTP/seed_sf"/>
</dbReference>
<dbReference type="Pfam" id="PF14547">
    <property type="entry name" value="Hydrophob_seed"/>
    <property type="match status" value="1"/>
</dbReference>
<dbReference type="Proteomes" id="UP000000226">
    <property type="component" value="Chromosome 9"/>
</dbReference>
<accession>V7AYZ9</accession>
<name>V7AYZ9_PHAVU</name>
<dbReference type="InterPro" id="IPR016140">
    <property type="entry name" value="Bifunc_inhib/LTP/seed_store"/>
</dbReference>
<sequence>MGLKGSVYVALFLSLNLLSLSMVTSQTCRAALSACLLNLVNVIVGLPPPISSSRCCNILQGLGARASACLCNSLRASILGINLNLPLTLAVNTTLNTCGLPNIGLRQCL</sequence>
<dbReference type="SMART" id="SM00499">
    <property type="entry name" value="AAI"/>
    <property type="match status" value="1"/>
</dbReference>
<keyword evidence="2" id="KW-0732">Signal</keyword>
<comment type="similarity">
    <text evidence="1">Belongs to the plant LTP family. PEARLI1 subfamily.</text>
</comment>
<dbReference type="EMBL" id="CM002296">
    <property type="protein sequence ID" value="ESW10530.1"/>
    <property type="molecule type" value="Genomic_DNA"/>
</dbReference>
<keyword evidence="5" id="KW-1185">Reference proteome</keyword>
<organism evidence="4 5">
    <name type="scientific">Phaseolus vulgaris</name>
    <name type="common">Kidney bean</name>
    <name type="synonym">French bean</name>
    <dbReference type="NCBI Taxonomy" id="3885"/>
    <lineage>
        <taxon>Eukaryota</taxon>
        <taxon>Viridiplantae</taxon>
        <taxon>Streptophyta</taxon>
        <taxon>Embryophyta</taxon>
        <taxon>Tracheophyta</taxon>
        <taxon>Spermatophyta</taxon>
        <taxon>Magnoliopsida</taxon>
        <taxon>eudicotyledons</taxon>
        <taxon>Gunneridae</taxon>
        <taxon>Pentapetalae</taxon>
        <taxon>rosids</taxon>
        <taxon>fabids</taxon>
        <taxon>Fabales</taxon>
        <taxon>Fabaceae</taxon>
        <taxon>Papilionoideae</taxon>
        <taxon>50 kb inversion clade</taxon>
        <taxon>NPAAA clade</taxon>
        <taxon>indigoferoid/millettioid clade</taxon>
        <taxon>Phaseoleae</taxon>
        <taxon>Phaseolus</taxon>
    </lineage>
</organism>
<evidence type="ECO:0000313" key="4">
    <source>
        <dbReference type="EMBL" id="ESW10530.1"/>
    </source>
</evidence>
<feature type="domain" description="Bifunctional inhibitor/plant lipid transfer protein/seed storage helical" evidence="3">
    <location>
        <begin position="28"/>
        <end position="108"/>
    </location>
</feature>
<dbReference type="Gene3D" id="1.10.110.10">
    <property type="entry name" value="Plant lipid-transfer and hydrophobic proteins"/>
    <property type="match status" value="1"/>
</dbReference>
<dbReference type="AlphaFoldDB" id="V7AYZ9"/>
<evidence type="ECO:0000256" key="1">
    <source>
        <dbReference type="ARBA" id="ARBA00008965"/>
    </source>
</evidence>
<feature type="chain" id="PRO_5004753753" description="Bifunctional inhibitor/plant lipid transfer protein/seed storage helical domain-containing protein" evidence="2">
    <location>
        <begin position="26"/>
        <end position="109"/>
    </location>
</feature>
<dbReference type="SUPFAM" id="SSF47699">
    <property type="entry name" value="Bifunctional inhibitor/lipid-transfer protein/seed storage 2S albumin"/>
    <property type="match status" value="1"/>
</dbReference>
<dbReference type="Gramene" id="ESW10530">
    <property type="protein sequence ID" value="ESW10530"/>
    <property type="gene ID" value="PHAVU_009G217300g"/>
</dbReference>
<gene>
    <name evidence="4" type="ORF">PHAVU_009G217300g</name>
</gene>